<accession>A0A0H4W150</accession>
<evidence type="ECO:0000256" key="2">
    <source>
        <dbReference type="ARBA" id="ARBA00023180"/>
    </source>
</evidence>
<feature type="chain" id="PRO_5007772151" description="Pectate lyase" evidence="3">
    <location>
        <begin position="28"/>
        <end position="455"/>
    </location>
</feature>
<dbReference type="KEGG" id="ery:CP97_06085"/>
<evidence type="ECO:0000256" key="1">
    <source>
        <dbReference type="ARBA" id="ARBA00022723"/>
    </source>
</evidence>
<dbReference type="GO" id="GO:0046872">
    <property type="term" value="F:metal ion binding"/>
    <property type="evidence" value="ECO:0007669"/>
    <property type="project" value="UniProtKB-KW"/>
</dbReference>
<evidence type="ECO:0008006" key="6">
    <source>
        <dbReference type="Google" id="ProtNLM"/>
    </source>
</evidence>
<evidence type="ECO:0000313" key="4">
    <source>
        <dbReference type="EMBL" id="AKQ43218.2"/>
    </source>
</evidence>
<dbReference type="Proteomes" id="UP000059113">
    <property type="component" value="Chromosome"/>
</dbReference>
<dbReference type="RefSeq" id="WP_082863738.1">
    <property type="nucleotide sequence ID" value="NZ_CP011310.1"/>
</dbReference>
<dbReference type="PROSITE" id="PS51257">
    <property type="entry name" value="PROKAR_LIPOPROTEIN"/>
    <property type="match status" value="1"/>
</dbReference>
<evidence type="ECO:0000256" key="3">
    <source>
        <dbReference type="SAM" id="SignalP"/>
    </source>
</evidence>
<reference evidence="5" key="2">
    <citation type="submission" date="2015-04" db="EMBL/GenBank/DDBJ databases">
        <title>The complete genome sequence of Erythrobacter sp. s21-N3.</title>
        <authorList>
            <person name="Zhuang L."/>
            <person name="Liu Y."/>
            <person name="Shao Z."/>
        </authorList>
    </citation>
    <scope>NUCLEOTIDE SEQUENCE [LARGE SCALE GENOMIC DNA]</scope>
    <source>
        <strain evidence="5">s21-N3</strain>
    </source>
</reference>
<keyword evidence="3" id="KW-0732">Signal</keyword>
<dbReference type="InterPro" id="IPR052063">
    <property type="entry name" value="Polysaccharide_Lyase_1"/>
</dbReference>
<keyword evidence="5" id="KW-1185">Reference proteome</keyword>
<dbReference type="SUPFAM" id="SSF51126">
    <property type="entry name" value="Pectin lyase-like"/>
    <property type="match status" value="1"/>
</dbReference>
<dbReference type="Gene3D" id="2.160.20.10">
    <property type="entry name" value="Single-stranded right-handed beta-helix, Pectin lyase-like"/>
    <property type="match status" value="1"/>
</dbReference>
<dbReference type="InterPro" id="IPR011050">
    <property type="entry name" value="Pectin_lyase_fold/virulence"/>
</dbReference>
<dbReference type="PANTHER" id="PTHR42970:SF1">
    <property type="entry name" value="PECTATE LYASE C-RELATED"/>
    <property type="match status" value="1"/>
</dbReference>
<sequence length="455" mass="47425">MTQLRRLAAILPVVIAACSLPSGTGLAQQSAEPPVVAQNVEAGVFPGAIGHGAASRGGHGGRIIAVTTLADNGAGSLRACIEETGPRICVFRVNGVIRFSARPPYITNPYITIAGQTAPGGGITLAHSGGAEGRTPLVIKGTHDVIVRHIRIRPDISGNEQGSEDGVTIENSERVILDHLSVSWARDELVNGFADNDAITISNSIFAAGVPRHDKCALLASDPDGPQNLSFIGNICAHNGDRNPDINFPPESCVEVVNNLFYNAQSEFAEIWESEGGSPISLVGNVFLAGPDTHGAAIGIVRAGIAATGDGEAYLWDNGFEGDFTHIAPEVADILVDTPPCPLTVTPRPSAGLLAHLRGSAGTWPHDAFDSQLMQEIDGRGGRIGRAPSPLVQADAVAPYADADADGMDDAWETQHGNDPASIDPWADVDGNGFADFEDFLSAREATIQSGAAHN</sequence>
<dbReference type="InterPro" id="IPR012334">
    <property type="entry name" value="Pectin_lyas_fold"/>
</dbReference>
<feature type="signal peptide" evidence="3">
    <location>
        <begin position="1"/>
        <end position="27"/>
    </location>
</feature>
<dbReference type="EMBL" id="CP011310">
    <property type="protein sequence ID" value="AKQ43218.2"/>
    <property type="molecule type" value="Genomic_DNA"/>
</dbReference>
<dbReference type="PANTHER" id="PTHR42970">
    <property type="entry name" value="PECTATE LYASE C-RELATED"/>
    <property type="match status" value="1"/>
</dbReference>
<dbReference type="STRING" id="1648404.CP97_06085"/>
<organism evidence="4 5">
    <name type="scientific">Aurantiacibacter atlanticus</name>
    <dbReference type="NCBI Taxonomy" id="1648404"/>
    <lineage>
        <taxon>Bacteria</taxon>
        <taxon>Pseudomonadati</taxon>
        <taxon>Pseudomonadota</taxon>
        <taxon>Alphaproteobacteria</taxon>
        <taxon>Sphingomonadales</taxon>
        <taxon>Erythrobacteraceae</taxon>
        <taxon>Aurantiacibacter</taxon>
    </lineage>
</organism>
<gene>
    <name evidence="4" type="ORF">CP97_06085</name>
</gene>
<keyword evidence="2" id="KW-0325">Glycoprotein</keyword>
<proteinExistence type="predicted"/>
<dbReference type="AlphaFoldDB" id="A0A0H4W150"/>
<keyword evidence="1" id="KW-0479">Metal-binding</keyword>
<name>A0A0H4W150_9SPHN</name>
<evidence type="ECO:0000313" key="5">
    <source>
        <dbReference type="Proteomes" id="UP000059113"/>
    </source>
</evidence>
<protein>
    <recommendedName>
        <fullName evidence="6">Pectate lyase</fullName>
    </recommendedName>
</protein>
<reference evidence="4 5" key="1">
    <citation type="journal article" date="2015" name="Int. J. Syst. Evol. Microbiol.">
        <title>Erythrobacter atlanticus sp. nov., a bacterium from ocean sediment able to degrade polycyclic aromatic hydrocarbons.</title>
        <authorList>
            <person name="Zhuang L."/>
            <person name="Liu Y."/>
            <person name="Wang L."/>
            <person name="Wang W."/>
            <person name="Shao Z."/>
        </authorList>
    </citation>
    <scope>NUCLEOTIDE SEQUENCE [LARGE SCALE GENOMIC DNA]</scope>
    <source>
        <strain evidence="5">s21-N3</strain>
    </source>
</reference>